<evidence type="ECO:0000259" key="1">
    <source>
        <dbReference type="PROSITE" id="PS51831"/>
    </source>
</evidence>
<protein>
    <recommendedName>
        <fullName evidence="1">HD domain-containing protein</fullName>
    </recommendedName>
</protein>
<dbReference type="SUPFAM" id="SSF109604">
    <property type="entry name" value="HD-domain/PDEase-like"/>
    <property type="match status" value="1"/>
</dbReference>
<dbReference type="RefSeq" id="WP_071875717.1">
    <property type="nucleotide sequence ID" value="NZ_JBHSHF010000009.1"/>
</dbReference>
<dbReference type="InterPro" id="IPR006674">
    <property type="entry name" value="HD_domain"/>
</dbReference>
<gene>
    <name evidence="2" type="ORF">RU93_GL001278</name>
</gene>
<dbReference type="InterPro" id="IPR003607">
    <property type="entry name" value="HD/PDEase_dom"/>
</dbReference>
<dbReference type="PANTHER" id="PTHR11373">
    <property type="entry name" value="DEOXYNUCLEOSIDE TRIPHOSPHATE TRIPHOSPHOHYDROLASE"/>
    <property type="match status" value="1"/>
</dbReference>
<dbReference type="GO" id="GO:0008832">
    <property type="term" value="F:dGTPase activity"/>
    <property type="evidence" value="ECO:0007669"/>
    <property type="project" value="TreeGrafter"/>
</dbReference>
<dbReference type="FunFam" id="1.10.3210.10:FF:000026">
    <property type="entry name" value="Metal-dependent phosphohydrolase"/>
    <property type="match status" value="1"/>
</dbReference>
<proteinExistence type="predicted"/>
<feature type="domain" description="HD" evidence="1">
    <location>
        <begin position="49"/>
        <end position="151"/>
    </location>
</feature>
<evidence type="ECO:0000313" key="3">
    <source>
        <dbReference type="Proteomes" id="UP000182149"/>
    </source>
</evidence>
<dbReference type="Gene3D" id="1.10.3210.10">
    <property type="entry name" value="Hypothetical protein af1432"/>
    <property type="match status" value="1"/>
</dbReference>
<accession>A0A1L8QN91</accession>
<sequence length="330" mass="38893">MIVSDILYGEYEVEEVLSELIQSKEVQRLKEIHMVGASYLLNPLWNETRYEHSIGVMLLIRKLGGSIEEQIAGLLHDVSHTVFPHVIDLVMKRNQEDYHEKIKEEYLKESSIPEILKQYRFDWQELLLDDTQWKILEQEAPVLCADRVDYTLREAHRYFGTDLAEIHSFLKELSLIDGKIVLRNVAAGEWFNEEYYKVVLDFFYAPVNIYGYEWMSQILTYALANESLSVNDLMETETQILTQLSEMEDTELRGLFRQFYQPVTFLEVLPGDRYDIYQKKKTRLVDPLVRVDETVDFTSNYSEKAQKMNRQAQEKSEKGIYLRVCGIKKE</sequence>
<dbReference type="OrthoDB" id="9814017at2"/>
<dbReference type="PANTHER" id="PTHR11373:SF41">
    <property type="entry name" value="METAL-DEPENDENT PHOSPHOHYDROLASE"/>
    <property type="match status" value="1"/>
</dbReference>
<evidence type="ECO:0000313" key="2">
    <source>
        <dbReference type="EMBL" id="OJG08970.1"/>
    </source>
</evidence>
<organism evidence="2 3">
    <name type="scientific">Enterococcus aquimarinus</name>
    <dbReference type="NCBI Taxonomy" id="328396"/>
    <lineage>
        <taxon>Bacteria</taxon>
        <taxon>Bacillati</taxon>
        <taxon>Bacillota</taxon>
        <taxon>Bacilli</taxon>
        <taxon>Lactobacillales</taxon>
        <taxon>Enterococcaceae</taxon>
        <taxon>Enterococcus</taxon>
    </lineage>
</organism>
<dbReference type="Proteomes" id="UP000182149">
    <property type="component" value="Unassembled WGS sequence"/>
</dbReference>
<dbReference type="AlphaFoldDB" id="A0A1L8QN91"/>
<dbReference type="STRING" id="328396.RU93_GL001278"/>
<comment type="caution">
    <text evidence="2">The sequence shown here is derived from an EMBL/GenBank/DDBJ whole genome shotgun (WGS) entry which is preliminary data.</text>
</comment>
<dbReference type="Pfam" id="PF01966">
    <property type="entry name" value="HD"/>
    <property type="match status" value="1"/>
</dbReference>
<dbReference type="PROSITE" id="PS51831">
    <property type="entry name" value="HD"/>
    <property type="match status" value="1"/>
</dbReference>
<keyword evidence="3" id="KW-1185">Reference proteome</keyword>
<reference evidence="2 3" key="1">
    <citation type="submission" date="2014-12" db="EMBL/GenBank/DDBJ databases">
        <title>Draft genome sequences of 29 type strains of Enterococci.</title>
        <authorList>
            <person name="Zhong Z."/>
            <person name="Sun Z."/>
            <person name="Liu W."/>
            <person name="Zhang W."/>
            <person name="Zhang H."/>
        </authorList>
    </citation>
    <scope>NUCLEOTIDE SEQUENCE [LARGE SCALE GENOMIC DNA]</scope>
    <source>
        <strain evidence="2 3">DSM 17690</strain>
    </source>
</reference>
<dbReference type="EMBL" id="JXKD01000023">
    <property type="protein sequence ID" value="OJG08970.1"/>
    <property type="molecule type" value="Genomic_DNA"/>
</dbReference>
<name>A0A1L8QN91_9ENTE</name>
<dbReference type="CDD" id="cd00077">
    <property type="entry name" value="HDc"/>
    <property type="match status" value="1"/>
</dbReference>
<dbReference type="InterPro" id="IPR050135">
    <property type="entry name" value="dGTPase-like"/>
</dbReference>
<dbReference type="SMART" id="SM00471">
    <property type="entry name" value="HDc"/>
    <property type="match status" value="1"/>
</dbReference>
<dbReference type="GO" id="GO:0006203">
    <property type="term" value="P:dGTP catabolic process"/>
    <property type="evidence" value="ECO:0007669"/>
    <property type="project" value="TreeGrafter"/>
</dbReference>